<dbReference type="CDD" id="cd07067">
    <property type="entry name" value="HP_PGM_like"/>
    <property type="match status" value="1"/>
</dbReference>
<keyword evidence="3" id="KW-1185">Reference proteome</keyword>
<protein>
    <recommendedName>
        <fullName evidence="4">Phosphoglycerate mutase</fullName>
    </recommendedName>
</protein>
<dbReference type="InterPro" id="IPR050275">
    <property type="entry name" value="PGM_Phosphatase"/>
</dbReference>
<evidence type="ECO:0000313" key="2">
    <source>
        <dbReference type="EMBL" id="KAK6346700.1"/>
    </source>
</evidence>
<dbReference type="PANTHER" id="PTHR48100:SF15">
    <property type="entry name" value="SEDOHEPTULOSE 1,7-BISPHOSPHATASE"/>
    <property type="match status" value="1"/>
</dbReference>
<dbReference type="AlphaFoldDB" id="A0AAV9UQV9"/>
<organism evidence="2 3">
    <name type="scientific">Orbilia brochopaga</name>
    <dbReference type="NCBI Taxonomy" id="3140254"/>
    <lineage>
        <taxon>Eukaryota</taxon>
        <taxon>Fungi</taxon>
        <taxon>Dikarya</taxon>
        <taxon>Ascomycota</taxon>
        <taxon>Pezizomycotina</taxon>
        <taxon>Orbiliomycetes</taxon>
        <taxon>Orbiliales</taxon>
        <taxon>Orbiliaceae</taxon>
        <taxon>Orbilia</taxon>
    </lineage>
</organism>
<proteinExistence type="predicted"/>
<gene>
    <name evidence="2" type="ORF">TWF696_006818</name>
</gene>
<dbReference type="Pfam" id="PF00300">
    <property type="entry name" value="His_Phos_1"/>
    <property type="match status" value="2"/>
</dbReference>
<feature type="binding site" evidence="1">
    <location>
        <position position="72"/>
    </location>
    <ligand>
        <name>substrate</name>
    </ligand>
</feature>
<dbReference type="EMBL" id="JAVHNQ010000005">
    <property type="protein sequence ID" value="KAK6346700.1"/>
    <property type="molecule type" value="Genomic_DNA"/>
</dbReference>
<reference evidence="2 3" key="1">
    <citation type="submission" date="2019-10" db="EMBL/GenBank/DDBJ databases">
        <authorList>
            <person name="Palmer J.M."/>
        </authorList>
    </citation>
    <scope>NUCLEOTIDE SEQUENCE [LARGE SCALE GENOMIC DNA]</scope>
    <source>
        <strain evidence="2 3">TWF696</strain>
    </source>
</reference>
<name>A0AAV9UQV9_9PEZI</name>
<evidence type="ECO:0000256" key="1">
    <source>
        <dbReference type="PIRSR" id="PIRSR613078-2"/>
    </source>
</evidence>
<dbReference type="PANTHER" id="PTHR48100">
    <property type="entry name" value="BROAD-SPECIFICITY PHOSPHATASE YOR283W-RELATED"/>
    <property type="match status" value="1"/>
</dbReference>
<dbReference type="Proteomes" id="UP001375240">
    <property type="component" value="Unassembled WGS sequence"/>
</dbReference>
<dbReference type="InterPro" id="IPR029033">
    <property type="entry name" value="His_PPase_superfam"/>
</dbReference>
<dbReference type="GO" id="GO:0046390">
    <property type="term" value="P:ribose phosphate biosynthetic process"/>
    <property type="evidence" value="ECO:0007669"/>
    <property type="project" value="TreeGrafter"/>
</dbReference>
<dbReference type="Gene3D" id="3.40.50.1240">
    <property type="entry name" value="Phosphoglycerate mutase-like"/>
    <property type="match status" value="1"/>
</dbReference>
<dbReference type="SUPFAM" id="SSF53254">
    <property type="entry name" value="Phosphoglycerate mutase-like"/>
    <property type="match status" value="1"/>
</dbReference>
<dbReference type="SMART" id="SM00855">
    <property type="entry name" value="PGAM"/>
    <property type="match status" value="1"/>
</dbReference>
<accession>A0AAV9UQV9</accession>
<feature type="binding site" evidence="1">
    <location>
        <begin position="28"/>
        <end position="29"/>
    </location>
    <ligand>
        <name>substrate</name>
    </ligand>
</feature>
<comment type="caution">
    <text evidence="2">The sequence shown here is derived from an EMBL/GenBank/DDBJ whole genome shotgun (WGS) entry which is preliminary data.</text>
</comment>
<dbReference type="InterPro" id="IPR013078">
    <property type="entry name" value="His_Pase_superF_clade-1"/>
</dbReference>
<sequence>MSDLDATTPRVFLARHGETEWTKNGRYTGTTDLALTPYGITQVAGTARQLVGPGKLIDPAKVAHVWVSPRTRARQTFDLLFTSTSSTTPTGEIGSSGSNATQLGEEKVTVTEDIAEWDYGDYEGLLVEEIRAGRKERGLDGKKAWNIWRDGCEGGESAKQVTDRLDRLIDKIREIQVPCINGGKPADVVLVAHGLILRAFVKRWLKYPLDDPLPMMFSPGAIGVLSYKNRNPDEPGFYIGMALPMTDSQ</sequence>
<evidence type="ECO:0008006" key="4">
    <source>
        <dbReference type="Google" id="ProtNLM"/>
    </source>
</evidence>
<evidence type="ECO:0000313" key="3">
    <source>
        <dbReference type="Proteomes" id="UP001375240"/>
    </source>
</evidence>
<dbReference type="GO" id="GO:0050278">
    <property type="term" value="F:sedoheptulose-bisphosphatase activity"/>
    <property type="evidence" value="ECO:0007669"/>
    <property type="project" value="TreeGrafter"/>
</dbReference>